<dbReference type="Pfam" id="PF00535">
    <property type="entry name" value="Glycos_transf_2"/>
    <property type="match status" value="1"/>
</dbReference>
<proteinExistence type="predicted"/>
<dbReference type="PANTHER" id="PTHR43685">
    <property type="entry name" value="GLYCOSYLTRANSFERASE"/>
    <property type="match status" value="1"/>
</dbReference>
<dbReference type="InterPro" id="IPR050834">
    <property type="entry name" value="Glycosyltransf_2"/>
</dbReference>
<dbReference type="SUPFAM" id="SSF53448">
    <property type="entry name" value="Nucleotide-diphospho-sugar transferases"/>
    <property type="match status" value="1"/>
</dbReference>
<gene>
    <name evidence="2" type="ORF">METZ01_LOCUS290679</name>
</gene>
<name>A0A382LPY5_9ZZZZ</name>
<organism evidence="2">
    <name type="scientific">marine metagenome</name>
    <dbReference type="NCBI Taxonomy" id="408172"/>
    <lineage>
        <taxon>unclassified sequences</taxon>
        <taxon>metagenomes</taxon>
        <taxon>ecological metagenomes</taxon>
    </lineage>
</organism>
<dbReference type="InterPro" id="IPR029044">
    <property type="entry name" value="Nucleotide-diphossugar_trans"/>
</dbReference>
<protein>
    <recommendedName>
        <fullName evidence="1">Glycosyltransferase 2-like domain-containing protein</fullName>
    </recommendedName>
</protein>
<accession>A0A382LPY5</accession>
<dbReference type="AlphaFoldDB" id="A0A382LPY5"/>
<dbReference type="Gene3D" id="3.90.550.10">
    <property type="entry name" value="Spore Coat Polysaccharide Biosynthesis Protein SpsA, Chain A"/>
    <property type="match status" value="1"/>
</dbReference>
<evidence type="ECO:0000259" key="1">
    <source>
        <dbReference type="Pfam" id="PF00535"/>
    </source>
</evidence>
<feature type="domain" description="Glycosyltransferase 2-like" evidence="1">
    <location>
        <begin position="7"/>
        <end position="52"/>
    </location>
</feature>
<dbReference type="EMBL" id="UINC01087990">
    <property type="protein sequence ID" value="SVC37825.1"/>
    <property type="molecule type" value="Genomic_DNA"/>
</dbReference>
<feature type="non-terminal residue" evidence="2">
    <location>
        <position position="53"/>
    </location>
</feature>
<sequence>MNNPLVSVIIVTWNRKNDILETLESLQSQTYSNLEIVIVDNGSSDGTVEEIRQ</sequence>
<dbReference type="PANTHER" id="PTHR43685:SF2">
    <property type="entry name" value="GLYCOSYLTRANSFERASE 2-LIKE DOMAIN-CONTAINING PROTEIN"/>
    <property type="match status" value="1"/>
</dbReference>
<evidence type="ECO:0000313" key="2">
    <source>
        <dbReference type="EMBL" id="SVC37825.1"/>
    </source>
</evidence>
<dbReference type="InterPro" id="IPR001173">
    <property type="entry name" value="Glyco_trans_2-like"/>
</dbReference>
<reference evidence="2" key="1">
    <citation type="submission" date="2018-05" db="EMBL/GenBank/DDBJ databases">
        <authorList>
            <person name="Lanie J.A."/>
            <person name="Ng W.-L."/>
            <person name="Kazmierczak K.M."/>
            <person name="Andrzejewski T.M."/>
            <person name="Davidsen T.M."/>
            <person name="Wayne K.J."/>
            <person name="Tettelin H."/>
            <person name="Glass J.I."/>
            <person name="Rusch D."/>
            <person name="Podicherti R."/>
            <person name="Tsui H.-C.T."/>
            <person name="Winkler M.E."/>
        </authorList>
    </citation>
    <scope>NUCLEOTIDE SEQUENCE</scope>
</reference>